<dbReference type="PANTHER" id="PTHR36542">
    <property type="entry name" value="GIG2-LIKE PROTEIN DRED-RELATED"/>
    <property type="match status" value="1"/>
</dbReference>
<reference evidence="4" key="1">
    <citation type="submission" date="2015-09" db="EMBL/GenBank/DDBJ databases">
        <authorList>
            <person name="Sai Rama Sridatta P."/>
        </authorList>
    </citation>
    <scope>NUCLEOTIDE SEQUENCE [LARGE SCALE GENOMIC DNA]</scope>
</reference>
<protein>
    <submittedName>
        <fullName evidence="3">Grass carp reovirus (GCRV)-induced gene 2p</fullName>
    </submittedName>
</protein>
<reference evidence="3" key="2">
    <citation type="submission" date="2025-08" db="UniProtKB">
        <authorList>
            <consortium name="Ensembl"/>
        </authorList>
    </citation>
    <scope>IDENTIFICATION</scope>
</reference>
<comment type="similarity">
    <text evidence="1">Belongs to the ARTD/PARP family.</text>
</comment>
<dbReference type="Proteomes" id="UP000314980">
    <property type="component" value="Unassembled WGS sequence"/>
</dbReference>
<evidence type="ECO:0000313" key="4">
    <source>
        <dbReference type="Proteomes" id="UP000314980"/>
    </source>
</evidence>
<organism evidence="3 4">
    <name type="scientific">Lates calcarifer</name>
    <name type="common">Barramundi</name>
    <name type="synonym">Holocentrus calcarifer</name>
    <dbReference type="NCBI Taxonomy" id="8187"/>
    <lineage>
        <taxon>Eukaryota</taxon>
        <taxon>Metazoa</taxon>
        <taxon>Chordata</taxon>
        <taxon>Craniata</taxon>
        <taxon>Vertebrata</taxon>
        <taxon>Euteleostomi</taxon>
        <taxon>Actinopterygii</taxon>
        <taxon>Neopterygii</taxon>
        <taxon>Teleostei</taxon>
        <taxon>Neoteleostei</taxon>
        <taxon>Acanthomorphata</taxon>
        <taxon>Carangaria</taxon>
        <taxon>Carangaria incertae sedis</taxon>
        <taxon>Centropomidae</taxon>
        <taxon>Lates</taxon>
    </lineage>
</organism>
<dbReference type="AlphaFoldDB" id="A0A4W6GAL6"/>
<dbReference type="GO" id="GO:0003950">
    <property type="term" value="F:NAD+ poly-ADP-ribosyltransferase activity"/>
    <property type="evidence" value="ECO:0007669"/>
    <property type="project" value="InterPro"/>
</dbReference>
<name>A0A4W6GAL6_LATCA</name>
<dbReference type="InterPro" id="IPR012317">
    <property type="entry name" value="Poly(ADP-ribose)pol_cat_dom"/>
</dbReference>
<evidence type="ECO:0000259" key="2">
    <source>
        <dbReference type="Pfam" id="PF00644"/>
    </source>
</evidence>
<dbReference type="InParanoid" id="A0A4W6GAL6"/>
<sequence length="238" mass="26048">MSVQFSGWEVVDDGASFPGVELGPSQTPQNRGIYAMYHGTSVASARLIIANGFKQSTGGMLGPGVYVSREMKKASNYPLKSNPSDRVVLNVRVRVGCVKRIDKDNHPMQKTWHSHGYDTAWVPPKCGMKSVPSGLEEDCVFDPKRVKVVGIAKAPNTNVEKELKQLLGKKSPKEEEVVVVLWTSARCVRGRRRRVLYTSSSSAGSVGKTSAFSCPSITVHLNPDMKTEEGGLKNRVEQ</sequence>
<reference evidence="3" key="3">
    <citation type="submission" date="2025-09" db="UniProtKB">
        <authorList>
            <consortium name="Ensembl"/>
        </authorList>
    </citation>
    <scope>IDENTIFICATION</scope>
</reference>
<dbReference type="Gene3D" id="3.90.175.10">
    <property type="entry name" value="Diphtheria Toxin, domain 1"/>
    <property type="match status" value="1"/>
</dbReference>
<keyword evidence="4" id="KW-1185">Reference proteome</keyword>
<dbReference type="SUPFAM" id="SSF56399">
    <property type="entry name" value="ADP-ribosylation"/>
    <property type="match status" value="1"/>
</dbReference>
<dbReference type="PANTHER" id="PTHR36542:SF6">
    <property type="entry name" value="GIG2-LIKE PROTEIN DREP"/>
    <property type="match status" value="1"/>
</dbReference>
<evidence type="ECO:0000256" key="1">
    <source>
        <dbReference type="ARBA" id="ARBA00024347"/>
    </source>
</evidence>
<evidence type="ECO:0000313" key="3">
    <source>
        <dbReference type="Ensembl" id="ENSLCAP00010059846.1"/>
    </source>
</evidence>
<accession>A0A4W6GAL6</accession>
<dbReference type="GO" id="GO:0005737">
    <property type="term" value="C:cytoplasm"/>
    <property type="evidence" value="ECO:0007669"/>
    <property type="project" value="TreeGrafter"/>
</dbReference>
<proteinExistence type="inferred from homology"/>
<feature type="domain" description="PARP catalytic" evidence="2">
    <location>
        <begin position="35"/>
        <end position="111"/>
    </location>
</feature>
<dbReference type="Ensembl" id="ENSLCAT00010061463.1">
    <property type="protein sequence ID" value="ENSLCAP00010059846.1"/>
    <property type="gene ID" value="ENSLCAG00010027863.1"/>
</dbReference>
<dbReference type="GeneTree" id="ENSGT00940000163496"/>
<dbReference type="Pfam" id="PF00644">
    <property type="entry name" value="PARP"/>
    <property type="match status" value="1"/>
</dbReference>